<evidence type="ECO:0000313" key="1">
    <source>
        <dbReference type="EMBL" id="KAL1508784.1"/>
    </source>
</evidence>
<accession>A0AB34IYQ6</accession>
<sequence>MMLSPPLPSHLASPPPALPAHSEGGNCWNKPCDDPTHTCFVKHKLGLAGLALCRTDCPATWLCETRVDGGCGAAPLPPKLPHVSARLRALLTSRRPWLGVSLCDRASPPAGVLTFEISCFDGGMTGNRWVMVSNLLRRAACCAGVALLPPEFDHFPSTGASCFDFTAMRKVAHVKEREPLRLTPPAHQSCAANVSTSSKHWWWSPMLRETQAPPRFPPLPPTPAPSATGHSCWAQASCSNSSAIESLVSLLASMYVGFAVPGHVFGDKPCVAAARPSPPLVMHVRSGDIFTNWADGKHIHKHAGYQHDPFARGQPPLAFYRAAMEHHASLHLPNESSAMVVTSPDKANPILPSLLNGTAPPGAGTSIPVELSSSASFEADLTQLICAESLALSLSSLNPLLLSAPNAREVYFFTDKGCDAVNTSCRITRLAPAPPRRFWCISGYGTYRLLQNWRNDDAQRKEMLTYPVHAPVQVQGAPDGCVA</sequence>
<dbReference type="AlphaFoldDB" id="A0AB34IYQ6"/>
<name>A0AB34IYQ6_PRYPA</name>
<protein>
    <submittedName>
        <fullName evidence="1">Uncharacterized protein</fullName>
    </submittedName>
</protein>
<comment type="caution">
    <text evidence="1">The sequence shown here is derived from an EMBL/GenBank/DDBJ whole genome shotgun (WGS) entry which is preliminary data.</text>
</comment>
<organism evidence="1 2">
    <name type="scientific">Prymnesium parvum</name>
    <name type="common">Toxic golden alga</name>
    <dbReference type="NCBI Taxonomy" id="97485"/>
    <lineage>
        <taxon>Eukaryota</taxon>
        <taxon>Haptista</taxon>
        <taxon>Haptophyta</taxon>
        <taxon>Prymnesiophyceae</taxon>
        <taxon>Prymnesiales</taxon>
        <taxon>Prymnesiaceae</taxon>
        <taxon>Prymnesium</taxon>
    </lineage>
</organism>
<evidence type="ECO:0000313" key="2">
    <source>
        <dbReference type="Proteomes" id="UP001515480"/>
    </source>
</evidence>
<gene>
    <name evidence="1" type="ORF">AB1Y20_004879</name>
</gene>
<reference evidence="1 2" key="1">
    <citation type="journal article" date="2024" name="Science">
        <title>Giant polyketide synthase enzymes in the biosynthesis of giant marine polyether toxins.</title>
        <authorList>
            <person name="Fallon T.R."/>
            <person name="Shende V.V."/>
            <person name="Wierzbicki I.H."/>
            <person name="Pendleton A.L."/>
            <person name="Watervoot N.F."/>
            <person name="Auber R.P."/>
            <person name="Gonzalez D.J."/>
            <person name="Wisecaver J.H."/>
            <person name="Moore B.S."/>
        </authorList>
    </citation>
    <scope>NUCLEOTIDE SEQUENCE [LARGE SCALE GENOMIC DNA]</scope>
    <source>
        <strain evidence="1 2">12B1</strain>
    </source>
</reference>
<keyword evidence="2" id="KW-1185">Reference proteome</keyword>
<dbReference type="Proteomes" id="UP001515480">
    <property type="component" value="Unassembled WGS sequence"/>
</dbReference>
<proteinExistence type="predicted"/>
<dbReference type="EMBL" id="JBGBPQ010000016">
    <property type="protein sequence ID" value="KAL1508784.1"/>
    <property type="molecule type" value="Genomic_DNA"/>
</dbReference>